<dbReference type="EMBL" id="VYXQ01000008">
    <property type="protein sequence ID" value="KAA9368394.1"/>
    <property type="molecule type" value="Genomic_DNA"/>
</dbReference>
<dbReference type="GO" id="GO:0030975">
    <property type="term" value="F:thiamine binding"/>
    <property type="evidence" value="ECO:0007669"/>
    <property type="project" value="TreeGrafter"/>
</dbReference>
<accession>A0A5N1K296</accession>
<gene>
    <name evidence="3" type="ORF">F3W84_10880</name>
</gene>
<dbReference type="GO" id="GO:0030288">
    <property type="term" value="C:outer membrane-bounded periplasmic space"/>
    <property type="evidence" value="ECO:0007669"/>
    <property type="project" value="TreeGrafter"/>
</dbReference>
<comment type="caution">
    <text evidence="3">The sequence shown here is derived from an EMBL/GenBank/DDBJ whole genome shotgun (WGS) entry which is preliminary data.</text>
</comment>
<evidence type="ECO:0000256" key="1">
    <source>
        <dbReference type="ARBA" id="ARBA00022729"/>
    </source>
</evidence>
<dbReference type="Pfam" id="PF13343">
    <property type="entry name" value="SBP_bac_6"/>
    <property type="match status" value="1"/>
</dbReference>
<dbReference type="Proteomes" id="UP000327108">
    <property type="component" value="Unassembled WGS sequence"/>
</dbReference>
<dbReference type="CDD" id="cd13547">
    <property type="entry name" value="PBP2_Fbp_like_2"/>
    <property type="match status" value="1"/>
</dbReference>
<evidence type="ECO:0000256" key="2">
    <source>
        <dbReference type="SAM" id="SignalP"/>
    </source>
</evidence>
<dbReference type="PANTHER" id="PTHR30006">
    <property type="entry name" value="THIAMINE-BINDING PERIPLASMIC PROTEIN-RELATED"/>
    <property type="match status" value="1"/>
</dbReference>
<dbReference type="AlphaFoldDB" id="A0A5N1K296"/>
<keyword evidence="1 2" id="KW-0732">Signal</keyword>
<dbReference type="PANTHER" id="PTHR30006:SF2">
    <property type="entry name" value="ABC TRANSPORTER SUBSTRATE-BINDING PROTEIN"/>
    <property type="match status" value="1"/>
</dbReference>
<feature type="signal peptide" evidence="2">
    <location>
        <begin position="1"/>
        <end position="19"/>
    </location>
</feature>
<dbReference type="InterPro" id="IPR026045">
    <property type="entry name" value="Ferric-bd"/>
</dbReference>
<reference evidence="3 4" key="1">
    <citation type="submission" date="2019-09" db="EMBL/GenBank/DDBJ databases">
        <title>Biological control of the noxious weed angled onion (Allium triquetrum) thwarted by endophytic bacteria in Victoria, Australia.</title>
        <authorList>
            <person name="Tehranchian P."/>
            <person name="Adair R.J."/>
            <person name="Van T.H."/>
            <person name="Morrison P.D."/>
            <person name="Williams H."/>
            <person name="Lawrie A.C."/>
        </authorList>
    </citation>
    <scope>NUCLEOTIDE SEQUENCE [LARGE SCALE GENOMIC DNA]</scope>
    <source>
        <strain evidence="3 4">RPTAtOch1</strain>
    </source>
</reference>
<feature type="chain" id="PRO_5024440638" evidence="2">
    <location>
        <begin position="20"/>
        <end position="321"/>
    </location>
</feature>
<dbReference type="Gene3D" id="3.40.190.10">
    <property type="entry name" value="Periplasmic binding protein-like II"/>
    <property type="match status" value="2"/>
</dbReference>
<name>A0A5N1K296_9HYPH</name>
<proteinExistence type="predicted"/>
<dbReference type="GO" id="GO:0015888">
    <property type="term" value="P:thiamine transport"/>
    <property type="evidence" value="ECO:0007669"/>
    <property type="project" value="TreeGrafter"/>
</dbReference>
<protein>
    <submittedName>
        <fullName evidence="3">ABC transporter substrate-binding protein</fullName>
    </submittedName>
</protein>
<dbReference type="PIRSF" id="PIRSF002825">
    <property type="entry name" value="CfbpA"/>
    <property type="match status" value="1"/>
</dbReference>
<keyword evidence="4" id="KW-1185">Reference proteome</keyword>
<evidence type="ECO:0000313" key="3">
    <source>
        <dbReference type="EMBL" id="KAA9368394.1"/>
    </source>
</evidence>
<dbReference type="SUPFAM" id="SSF53850">
    <property type="entry name" value="Periplasmic binding protein-like II"/>
    <property type="match status" value="1"/>
</dbReference>
<dbReference type="GO" id="GO:0030976">
    <property type="term" value="F:thiamine pyrophosphate binding"/>
    <property type="evidence" value="ECO:0007669"/>
    <property type="project" value="TreeGrafter"/>
</dbReference>
<organism evidence="3 4">
    <name type="scientific">Ochrobactrum quorumnocens</name>
    <dbReference type="NCBI Taxonomy" id="271865"/>
    <lineage>
        <taxon>Bacteria</taxon>
        <taxon>Pseudomonadati</taxon>
        <taxon>Pseudomonadota</taxon>
        <taxon>Alphaproteobacteria</taxon>
        <taxon>Hyphomicrobiales</taxon>
        <taxon>Brucellaceae</taxon>
        <taxon>Brucella/Ochrobactrum group</taxon>
        <taxon>Ochrobactrum</taxon>
    </lineage>
</organism>
<sequence length="321" mass="34329">MRILAAGLAGLMMAGTARAGTLTLYTSQPDADAARTVEEFKKLNPDVDVQVYRSGTSDIMSKLAAEFSAGAPQADVLLIADAVSMESLKADKRLLQFSEASLDGFQAGSFDPENYYFGSKLITTGIAYNSAAEQKPQHWSDLEKPEYKGMVVMPSPLYSGAAAFLLSGFVASDGLGWKFFDALKANEVVSVRGNGAVLKSIASGEKPYGILVDFMALNAKAKGSPVEFVFPDEGVPAVTEPVAILSSSKNVEDAKKFIRFILSDPGQELALKQGYLPAKTSIGKPAWLPDGLTIKIMPIDTQKVLENTDADKSRFTEMFGG</sequence>
<evidence type="ECO:0000313" key="4">
    <source>
        <dbReference type="Proteomes" id="UP000327108"/>
    </source>
</evidence>